<keyword evidence="6" id="KW-0963">Cytoplasm</keyword>
<evidence type="ECO:0000256" key="8">
    <source>
        <dbReference type="PIRSR" id="PIRSR001529-2"/>
    </source>
</evidence>
<dbReference type="GO" id="GO:0005524">
    <property type="term" value="F:ATP binding"/>
    <property type="evidence" value="ECO:0007669"/>
    <property type="project" value="UniProtKB-UniRule"/>
</dbReference>
<dbReference type="Gene3D" id="1.10.287.40">
    <property type="entry name" value="Serine-tRNA synthetase, tRNA binding domain"/>
    <property type="match status" value="1"/>
</dbReference>
<feature type="binding site" evidence="6">
    <location>
        <position position="369"/>
    </location>
    <ligand>
        <name>L-serine</name>
        <dbReference type="ChEBI" id="CHEBI:33384"/>
    </ligand>
</feature>
<reference evidence="11 12" key="1">
    <citation type="submission" date="2017-09" db="EMBL/GenBank/DDBJ databases">
        <title>Depth-based differentiation of microbial function through sediment-hosted aquifers and enrichment of novel symbionts in the deep terrestrial subsurface.</title>
        <authorList>
            <person name="Probst A.J."/>
            <person name="Ladd B."/>
            <person name="Jarett J.K."/>
            <person name="Geller-Mcgrath D.E."/>
            <person name="Sieber C.M."/>
            <person name="Emerson J.B."/>
            <person name="Anantharaman K."/>
            <person name="Thomas B.C."/>
            <person name="Malmstrom R."/>
            <person name="Stieglmeier M."/>
            <person name="Klingl A."/>
            <person name="Woyke T."/>
            <person name="Ryan C.M."/>
            <person name="Banfield J.F."/>
        </authorList>
    </citation>
    <scope>NUCLEOTIDE SEQUENCE [LARGE SCALE GENOMIC DNA]</scope>
    <source>
        <strain evidence="11">CG08_land_8_20_14_0_20_40_16</strain>
    </source>
</reference>
<comment type="subcellular location">
    <subcellularLocation>
        <location evidence="6">Cytoplasm</location>
    </subcellularLocation>
</comment>
<dbReference type="InterPro" id="IPR015866">
    <property type="entry name" value="Ser-tRNA-synth_1_N"/>
</dbReference>
<dbReference type="SUPFAM" id="SSF55681">
    <property type="entry name" value="Class II aaRS and biotin synthetases"/>
    <property type="match status" value="1"/>
</dbReference>
<evidence type="ECO:0000256" key="2">
    <source>
        <dbReference type="ARBA" id="ARBA00022741"/>
    </source>
</evidence>
<comment type="catalytic activity">
    <reaction evidence="6">
        <text>tRNA(Ser) + L-serine + ATP = L-seryl-tRNA(Ser) + AMP + diphosphate + H(+)</text>
        <dbReference type="Rhea" id="RHEA:12292"/>
        <dbReference type="Rhea" id="RHEA-COMP:9669"/>
        <dbReference type="Rhea" id="RHEA-COMP:9703"/>
        <dbReference type="ChEBI" id="CHEBI:15378"/>
        <dbReference type="ChEBI" id="CHEBI:30616"/>
        <dbReference type="ChEBI" id="CHEBI:33019"/>
        <dbReference type="ChEBI" id="CHEBI:33384"/>
        <dbReference type="ChEBI" id="CHEBI:78442"/>
        <dbReference type="ChEBI" id="CHEBI:78533"/>
        <dbReference type="ChEBI" id="CHEBI:456215"/>
        <dbReference type="EC" id="6.1.1.11"/>
    </reaction>
</comment>
<dbReference type="GO" id="GO:0016260">
    <property type="term" value="P:selenocysteine biosynthetic process"/>
    <property type="evidence" value="ECO:0007669"/>
    <property type="project" value="UniProtKB-UniRule"/>
</dbReference>
<dbReference type="Pfam" id="PF02403">
    <property type="entry name" value="Seryl_tRNA_N"/>
    <property type="match status" value="1"/>
</dbReference>
<dbReference type="PROSITE" id="PS50862">
    <property type="entry name" value="AA_TRNA_LIGASE_II"/>
    <property type="match status" value="1"/>
</dbReference>
<evidence type="ECO:0000256" key="3">
    <source>
        <dbReference type="ARBA" id="ARBA00022840"/>
    </source>
</evidence>
<keyword evidence="4 6" id="KW-0648">Protein biosynthesis</keyword>
<evidence type="ECO:0000256" key="4">
    <source>
        <dbReference type="ARBA" id="ARBA00022917"/>
    </source>
</evidence>
<evidence type="ECO:0000259" key="10">
    <source>
        <dbReference type="PROSITE" id="PS50862"/>
    </source>
</evidence>
<evidence type="ECO:0000256" key="5">
    <source>
        <dbReference type="ARBA" id="ARBA00023146"/>
    </source>
</evidence>
<keyword evidence="2 6" id="KW-0547">Nucleotide-binding</keyword>
<dbReference type="InterPro" id="IPR010978">
    <property type="entry name" value="tRNA-bd_arm"/>
</dbReference>
<protein>
    <recommendedName>
        <fullName evidence="6">Serine--tRNA ligase</fullName>
        <ecNumber evidence="6">6.1.1.11</ecNumber>
    </recommendedName>
    <alternativeName>
        <fullName evidence="6">Seryl-tRNA synthetase</fullName>
        <shortName evidence="6">SerRS</shortName>
    </alternativeName>
    <alternativeName>
        <fullName evidence="6">Seryl-tRNA(Ser/Sec) synthetase</fullName>
    </alternativeName>
</protein>
<dbReference type="PANTHER" id="PTHR11778">
    <property type="entry name" value="SERYL-TRNA SYNTHETASE"/>
    <property type="match status" value="1"/>
</dbReference>
<sequence length="410" mass="47780">MIDIKFIRQNREKVESAVRNKGINIDFDQLLKWDEERRRLLTEIEQKRSEQRKTSDREKAKQFKNEISAYKKSLSEIEAEFNDLFSKVPNLPADDVRVGEDESENEIIKTVGEKTRFNFSPRDHLEIGERLDIIDLKRAAKVSGSRFTYLKNEAVLLQFSLINFVLDLLIKEGFKPILPPVMIKDDAMQAMGYLEHGGEKEAYHFEKDKLYFVGTSEQSIGPMYQHEILKEEDLPLRYISYSTCFRREAGSYGKDVKGIFRAHQFDKVEMFCFTKPENSDQEHEYLLSLEEKLMQQLEIPYRVVKMCTGDLGNPAARKFDLEAWIPSQNKYRETHSVSDCTDFQARRLNIRYQNKKTGQKEFVHTLNGTVFAAGRTIIAILENYQQKDGSVEIPRVLQSYLGGIKEIKNK</sequence>
<feature type="site" description="Important for serine binding" evidence="7">
    <location>
        <position position="369"/>
    </location>
</feature>
<dbReference type="PIRSF" id="PIRSF001529">
    <property type="entry name" value="Ser-tRNA-synth_IIa"/>
    <property type="match status" value="1"/>
</dbReference>
<dbReference type="NCBIfam" id="TIGR00414">
    <property type="entry name" value="serS"/>
    <property type="match status" value="1"/>
</dbReference>
<dbReference type="InterPro" id="IPR042103">
    <property type="entry name" value="SerRS_1_N_sf"/>
</dbReference>
<keyword evidence="1 6" id="KW-0436">Ligase</keyword>
<keyword evidence="5 6" id="KW-0030">Aminoacyl-tRNA synthetase</keyword>
<evidence type="ECO:0000313" key="11">
    <source>
        <dbReference type="EMBL" id="PIS42101.1"/>
    </source>
</evidence>
<evidence type="ECO:0000256" key="9">
    <source>
        <dbReference type="SAM" id="Coils"/>
    </source>
</evidence>
<dbReference type="SUPFAM" id="SSF46589">
    <property type="entry name" value="tRNA-binding arm"/>
    <property type="match status" value="1"/>
</dbReference>
<dbReference type="EMBL" id="PEXU01000057">
    <property type="protein sequence ID" value="PIS42101.1"/>
    <property type="molecule type" value="Genomic_DNA"/>
</dbReference>
<feature type="binding site" evidence="6 8">
    <location>
        <begin position="246"/>
        <end position="248"/>
    </location>
    <ligand>
        <name>ATP</name>
        <dbReference type="ChEBI" id="CHEBI:30616"/>
    </ligand>
</feature>
<organism evidence="11 12">
    <name type="scientific">Candidatus Kerfeldbacteria bacterium CG08_land_8_20_14_0_20_40_16</name>
    <dbReference type="NCBI Taxonomy" id="2014244"/>
    <lineage>
        <taxon>Bacteria</taxon>
        <taxon>Candidatus Kerfeldiibacteriota</taxon>
    </lineage>
</organism>
<dbReference type="InterPro" id="IPR033729">
    <property type="entry name" value="SerRS_core"/>
</dbReference>
<dbReference type="GO" id="GO:0006434">
    <property type="term" value="P:seryl-tRNA aminoacylation"/>
    <property type="evidence" value="ECO:0007669"/>
    <property type="project" value="UniProtKB-UniRule"/>
</dbReference>
<feature type="binding site" evidence="6">
    <location>
        <begin position="215"/>
        <end position="217"/>
    </location>
    <ligand>
        <name>L-serine</name>
        <dbReference type="ChEBI" id="CHEBI:33384"/>
    </ligand>
</feature>
<name>A0A2H0YUC8_9BACT</name>
<dbReference type="GO" id="GO:0004828">
    <property type="term" value="F:serine-tRNA ligase activity"/>
    <property type="evidence" value="ECO:0007669"/>
    <property type="project" value="UniProtKB-UniRule"/>
</dbReference>
<feature type="domain" description="Aminoacyl-transfer RNA synthetases class-II family profile" evidence="10">
    <location>
        <begin position="123"/>
        <end position="394"/>
    </location>
</feature>
<proteinExistence type="inferred from homology"/>
<dbReference type="Proteomes" id="UP000231542">
    <property type="component" value="Unassembled WGS sequence"/>
</dbReference>
<dbReference type="InterPro" id="IPR002314">
    <property type="entry name" value="aa-tRNA-synt_IIb"/>
</dbReference>
<keyword evidence="3 6" id="KW-0067">ATP-binding</keyword>
<evidence type="ECO:0000256" key="1">
    <source>
        <dbReference type="ARBA" id="ARBA00022598"/>
    </source>
</evidence>
<gene>
    <name evidence="6" type="primary">serS</name>
    <name evidence="11" type="ORF">COT24_05185</name>
</gene>
<comment type="function">
    <text evidence="6">Catalyzes the attachment of serine to tRNA(Ser). Is also able to aminoacylate tRNA(Sec) with serine, to form the misacylated tRNA L-seryl-tRNA(Sec), which will be further converted into selenocysteinyl-tRNA(Sec).</text>
</comment>
<dbReference type="InterPro" id="IPR006195">
    <property type="entry name" value="aa-tRNA-synth_II"/>
</dbReference>
<keyword evidence="9" id="KW-0175">Coiled coil</keyword>
<evidence type="ECO:0000256" key="7">
    <source>
        <dbReference type="PIRSR" id="PIRSR001529-1"/>
    </source>
</evidence>
<dbReference type="UniPathway" id="UPA00906">
    <property type="reaction ID" value="UER00895"/>
</dbReference>
<feature type="binding site" evidence="7">
    <location>
        <position position="367"/>
    </location>
    <ligand>
        <name>L-serine</name>
        <dbReference type="ChEBI" id="CHEBI:33384"/>
    </ligand>
</feature>
<dbReference type="InterPro" id="IPR045864">
    <property type="entry name" value="aa-tRNA-synth_II/BPL/LPL"/>
</dbReference>
<feature type="binding site" evidence="7">
    <location>
        <position position="246"/>
    </location>
    <ligand>
        <name>L-serine</name>
        <dbReference type="ChEBI" id="CHEBI:33384"/>
    </ligand>
</feature>
<feature type="coiled-coil region" evidence="9">
    <location>
        <begin position="30"/>
        <end position="80"/>
    </location>
</feature>
<comment type="caution">
    <text evidence="6">Lacks conserved residue(s) required for the propagation of feature annotation.</text>
</comment>
<dbReference type="GO" id="GO:0005737">
    <property type="term" value="C:cytoplasm"/>
    <property type="evidence" value="ECO:0007669"/>
    <property type="project" value="UniProtKB-SubCell"/>
</dbReference>
<feature type="binding site" evidence="7">
    <location>
        <position position="215"/>
    </location>
    <ligand>
        <name>L-serine</name>
        <dbReference type="ChEBI" id="CHEBI:33384"/>
    </ligand>
</feature>
<accession>A0A2H0YUC8</accession>
<evidence type="ECO:0000313" key="12">
    <source>
        <dbReference type="Proteomes" id="UP000231542"/>
    </source>
</evidence>
<evidence type="ECO:0000256" key="6">
    <source>
        <dbReference type="HAMAP-Rule" id="MF_00176"/>
    </source>
</evidence>
<dbReference type="Gene3D" id="3.30.930.10">
    <property type="entry name" value="Bira Bifunctional Protein, Domain 2"/>
    <property type="match status" value="1"/>
</dbReference>
<comment type="similarity">
    <text evidence="6">Belongs to the class-II aminoacyl-tRNA synthetase family. Type-1 seryl-tRNA synthetase subfamily.</text>
</comment>
<dbReference type="EC" id="6.1.1.11" evidence="6"/>
<dbReference type="InterPro" id="IPR002317">
    <property type="entry name" value="Ser-tRNA-ligase_type_1"/>
</dbReference>
<comment type="pathway">
    <text evidence="6">Aminoacyl-tRNA biosynthesis; selenocysteinyl-tRNA(Sec) biosynthesis; L-seryl-tRNA(Sec) from L-serine and tRNA(Sec): step 1/1.</text>
</comment>
<dbReference type="Pfam" id="PF00587">
    <property type="entry name" value="tRNA-synt_2b"/>
    <property type="match status" value="1"/>
</dbReference>
<comment type="subunit">
    <text evidence="6">Homodimer. The tRNA molecule binds across the dimer.</text>
</comment>
<comment type="catalytic activity">
    <reaction evidence="6">
        <text>tRNA(Sec) + L-serine + ATP = L-seryl-tRNA(Sec) + AMP + diphosphate + H(+)</text>
        <dbReference type="Rhea" id="RHEA:42580"/>
        <dbReference type="Rhea" id="RHEA-COMP:9742"/>
        <dbReference type="Rhea" id="RHEA-COMP:10128"/>
        <dbReference type="ChEBI" id="CHEBI:15378"/>
        <dbReference type="ChEBI" id="CHEBI:30616"/>
        <dbReference type="ChEBI" id="CHEBI:33019"/>
        <dbReference type="ChEBI" id="CHEBI:33384"/>
        <dbReference type="ChEBI" id="CHEBI:78442"/>
        <dbReference type="ChEBI" id="CHEBI:78533"/>
        <dbReference type="ChEBI" id="CHEBI:456215"/>
        <dbReference type="EC" id="6.1.1.11"/>
    </reaction>
</comment>
<dbReference type="CDD" id="cd00770">
    <property type="entry name" value="SerRS_core"/>
    <property type="match status" value="1"/>
</dbReference>
<comment type="caution">
    <text evidence="11">The sequence shown here is derived from an EMBL/GenBank/DDBJ whole genome shotgun (WGS) entry which is preliminary data.</text>
</comment>
<comment type="domain">
    <text evidence="6">Consists of two distinct domains, a catalytic core and a N-terminal extension that is involved in tRNA binding.</text>
</comment>
<dbReference type="AlphaFoldDB" id="A0A2H0YUC8"/>
<feature type="binding site" evidence="6 8">
    <location>
        <begin position="333"/>
        <end position="336"/>
    </location>
    <ligand>
        <name>ATP</name>
        <dbReference type="ChEBI" id="CHEBI:30616"/>
    </ligand>
</feature>
<feature type="binding site" evidence="6 7">
    <location>
        <position position="269"/>
    </location>
    <ligand>
        <name>L-serine</name>
        <dbReference type="ChEBI" id="CHEBI:33384"/>
    </ligand>
</feature>
<dbReference type="HAMAP" id="MF_00176">
    <property type="entry name" value="Ser_tRNA_synth_type1"/>
    <property type="match status" value="1"/>
</dbReference>
<dbReference type="PRINTS" id="PR00981">
    <property type="entry name" value="TRNASYNTHSER"/>
</dbReference>